<evidence type="ECO:0008006" key="3">
    <source>
        <dbReference type="Google" id="ProtNLM"/>
    </source>
</evidence>
<dbReference type="Proteomes" id="UP001632038">
    <property type="component" value="Unassembled WGS sequence"/>
</dbReference>
<dbReference type="AlphaFoldDB" id="A0ABD3BMN6"/>
<dbReference type="EMBL" id="JAVIJP010000078">
    <property type="protein sequence ID" value="KAL3618756.1"/>
    <property type="molecule type" value="Genomic_DNA"/>
</dbReference>
<name>A0ABD3BMN6_9LAMI</name>
<proteinExistence type="predicted"/>
<gene>
    <name evidence="1" type="ORF">CASFOL_037418</name>
</gene>
<comment type="caution">
    <text evidence="1">The sequence shown here is derived from an EMBL/GenBank/DDBJ whole genome shotgun (WGS) entry which is preliminary data.</text>
</comment>
<accession>A0ABD3BMN6</accession>
<protein>
    <recommendedName>
        <fullName evidence="3">Ribosomal protein S13</fullName>
    </recommendedName>
</protein>
<evidence type="ECO:0000313" key="1">
    <source>
        <dbReference type="EMBL" id="KAL3618756.1"/>
    </source>
</evidence>
<sequence length="47" mass="5237">MRIVRGMQKSICEDQRLVGWKNKSITRGIGVTAPKARTRGKLKPASL</sequence>
<organism evidence="1 2">
    <name type="scientific">Castilleja foliolosa</name>
    <dbReference type="NCBI Taxonomy" id="1961234"/>
    <lineage>
        <taxon>Eukaryota</taxon>
        <taxon>Viridiplantae</taxon>
        <taxon>Streptophyta</taxon>
        <taxon>Embryophyta</taxon>
        <taxon>Tracheophyta</taxon>
        <taxon>Spermatophyta</taxon>
        <taxon>Magnoliopsida</taxon>
        <taxon>eudicotyledons</taxon>
        <taxon>Gunneridae</taxon>
        <taxon>Pentapetalae</taxon>
        <taxon>asterids</taxon>
        <taxon>lamiids</taxon>
        <taxon>Lamiales</taxon>
        <taxon>Orobanchaceae</taxon>
        <taxon>Pedicularideae</taxon>
        <taxon>Castillejinae</taxon>
        <taxon>Castilleja</taxon>
    </lineage>
</organism>
<keyword evidence="2" id="KW-1185">Reference proteome</keyword>
<evidence type="ECO:0000313" key="2">
    <source>
        <dbReference type="Proteomes" id="UP001632038"/>
    </source>
</evidence>
<reference evidence="2" key="1">
    <citation type="journal article" date="2024" name="IScience">
        <title>Strigolactones Initiate the Formation of Haustorium-like Structures in Castilleja.</title>
        <authorList>
            <person name="Buerger M."/>
            <person name="Peterson D."/>
            <person name="Chory J."/>
        </authorList>
    </citation>
    <scope>NUCLEOTIDE SEQUENCE [LARGE SCALE GENOMIC DNA]</scope>
</reference>